<dbReference type="PANTHER" id="PTHR12802">
    <property type="entry name" value="SWI/SNF COMPLEX-RELATED"/>
    <property type="match status" value="1"/>
</dbReference>
<dbReference type="VEuPathDB" id="FungiDB:TRICI_005163"/>
<dbReference type="GO" id="GO:0042393">
    <property type="term" value="F:histone binding"/>
    <property type="evidence" value="ECO:0007669"/>
    <property type="project" value="TreeGrafter"/>
</dbReference>
<feature type="compositionally biased region" description="Acidic residues" evidence="6">
    <location>
        <begin position="172"/>
        <end position="182"/>
    </location>
</feature>
<feature type="compositionally biased region" description="Basic and acidic residues" evidence="6">
    <location>
        <begin position="153"/>
        <end position="171"/>
    </location>
</feature>
<dbReference type="GO" id="GO:0045893">
    <property type="term" value="P:positive regulation of DNA-templated transcription"/>
    <property type="evidence" value="ECO:0007669"/>
    <property type="project" value="TreeGrafter"/>
</dbReference>
<dbReference type="OrthoDB" id="118550at2759"/>
<dbReference type="GO" id="GO:0003677">
    <property type="term" value="F:DNA binding"/>
    <property type="evidence" value="ECO:0007669"/>
    <property type="project" value="UniProtKB-KW"/>
</dbReference>
<dbReference type="PROSITE" id="PS50934">
    <property type="entry name" value="SWIRM"/>
    <property type="match status" value="1"/>
</dbReference>
<evidence type="ECO:0000256" key="2">
    <source>
        <dbReference type="ARBA" id="ARBA00023125"/>
    </source>
</evidence>
<feature type="domain" description="Myb-like" evidence="7">
    <location>
        <begin position="430"/>
        <end position="475"/>
    </location>
</feature>
<dbReference type="Pfam" id="PF04433">
    <property type="entry name" value="SWIRM"/>
    <property type="match status" value="1"/>
</dbReference>
<keyword evidence="5" id="KW-0175">Coiled coil</keyword>
<dbReference type="Pfam" id="PF00249">
    <property type="entry name" value="Myb_DNA-binding"/>
    <property type="match status" value="1"/>
</dbReference>
<feature type="compositionally biased region" description="Low complexity" evidence="6">
    <location>
        <begin position="383"/>
        <end position="395"/>
    </location>
</feature>
<feature type="compositionally biased region" description="Polar residues" evidence="6">
    <location>
        <begin position="20"/>
        <end position="32"/>
    </location>
</feature>
<evidence type="ECO:0000259" key="8">
    <source>
        <dbReference type="PROSITE" id="PS50934"/>
    </source>
</evidence>
<dbReference type="InterPro" id="IPR001005">
    <property type="entry name" value="SANT/Myb"/>
</dbReference>
<keyword evidence="1" id="KW-0805">Transcription regulation</keyword>
<evidence type="ECO:0000256" key="5">
    <source>
        <dbReference type="SAM" id="Coils"/>
    </source>
</evidence>
<keyword evidence="11" id="KW-1185">Reference proteome</keyword>
<dbReference type="GO" id="GO:0016514">
    <property type="term" value="C:SWI/SNF complex"/>
    <property type="evidence" value="ECO:0007669"/>
    <property type="project" value="TreeGrafter"/>
</dbReference>
<feature type="domain" description="SANT" evidence="9">
    <location>
        <begin position="429"/>
        <end position="479"/>
    </location>
</feature>
<dbReference type="Gene3D" id="1.10.10.10">
    <property type="entry name" value="Winged helix-like DNA-binding domain superfamily/Winged helix DNA-binding domain"/>
    <property type="match status" value="1"/>
</dbReference>
<dbReference type="PROSITE" id="PS50090">
    <property type="entry name" value="MYB_LIKE"/>
    <property type="match status" value="1"/>
</dbReference>
<comment type="caution">
    <text evidence="10">The sequence shown here is derived from an EMBL/GenBank/DDBJ whole genome shotgun (WGS) entry which is preliminary data.</text>
</comment>
<feature type="compositionally biased region" description="Basic and acidic residues" evidence="6">
    <location>
        <begin position="183"/>
        <end position="197"/>
    </location>
</feature>
<dbReference type="InterPro" id="IPR007526">
    <property type="entry name" value="SWIRM"/>
</dbReference>
<dbReference type="Gene3D" id="1.10.10.60">
    <property type="entry name" value="Homeodomain-like"/>
    <property type="match status" value="1"/>
</dbReference>
<evidence type="ECO:0000313" key="10">
    <source>
        <dbReference type="EMBL" id="KAA8906498.1"/>
    </source>
</evidence>
<dbReference type="Pfam" id="PF16495">
    <property type="entry name" value="SWIRM-assoc_1"/>
    <property type="match status" value="1"/>
</dbReference>
<dbReference type="AlphaFoldDB" id="A0A642UVX9"/>
<dbReference type="CDD" id="cd00167">
    <property type="entry name" value="SANT"/>
    <property type="match status" value="1"/>
</dbReference>
<dbReference type="PANTHER" id="PTHR12802:SF41">
    <property type="entry name" value="BRAHMA ASSOCIATED PROTEIN 155 KDA"/>
    <property type="match status" value="1"/>
</dbReference>
<dbReference type="SUPFAM" id="SSF46689">
    <property type="entry name" value="Homeodomain-like"/>
    <property type="match status" value="2"/>
</dbReference>
<keyword evidence="4" id="KW-0539">Nucleus</keyword>
<dbReference type="EMBL" id="SWFS01000396">
    <property type="protein sequence ID" value="KAA8906498.1"/>
    <property type="molecule type" value="Genomic_DNA"/>
</dbReference>
<dbReference type="Proteomes" id="UP000761534">
    <property type="component" value="Unassembled WGS sequence"/>
</dbReference>
<evidence type="ECO:0000313" key="11">
    <source>
        <dbReference type="Proteomes" id="UP000761534"/>
    </source>
</evidence>
<feature type="domain" description="SWIRM" evidence="8">
    <location>
        <begin position="245"/>
        <end position="342"/>
    </location>
</feature>
<dbReference type="SMART" id="SM00717">
    <property type="entry name" value="SANT"/>
    <property type="match status" value="1"/>
</dbReference>
<proteinExistence type="predicted"/>
<feature type="compositionally biased region" description="Acidic residues" evidence="6">
    <location>
        <begin position="140"/>
        <end position="152"/>
    </location>
</feature>
<dbReference type="InterPro" id="IPR036388">
    <property type="entry name" value="WH-like_DNA-bd_sf"/>
</dbReference>
<evidence type="ECO:0000256" key="1">
    <source>
        <dbReference type="ARBA" id="ARBA00023015"/>
    </source>
</evidence>
<feature type="compositionally biased region" description="Basic and acidic residues" evidence="6">
    <location>
        <begin position="405"/>
        <end position="425"/>
    </location>
</feature>
<feature type="compositionally biased region" description="Basic and acidic residues" evidence="6">
    <location>
        <begin position="37"/>
        <end position="64"/>
    </location>
</feature>
<evidence type="ECO:0000256" key="4">
    <source>
        <dbReference type="ARBA" id="ARBA00023242"/>
    </source>
</evidence>
<dbReference type="PROSITE" id="PS51293">
    <property type="entry name" value="SANT"/>
    <property type="match status" value="1"/>
</dbReference>
<gene>
    <name evidence="10" type="ORF">TRICI_005163</name>
</gene>
<evidence type="ECO:0000256" key="3">
    <source>
        <dbReference type="ARBA" id="ARBA00023163"/>
    </source>
</evidence>
<feature type="region of interest" description="Disordered" evidence="6">
    <location>
        <begin position="675"/>
        <end position="695"/>
    </location>
</feature>
<evidence type="ECO:0000256" key="6">
    <source>
        <dbReference type="SAM" id="MobiDB-lite"/>
    </source>
</evidence>
<reference evidence="10" key="1">
    <citation type="journal article" date="2019" name="G3 (Bethesda)">
        <title>Genome Assemblies of Two Rare Opportunistic Yeast Pathogens: Diutina rugosa (syn. Candida rugosa) and Trichomonascus ciferrii (syn. Candida ciferrii).</title>
        <authorList>
            <person name="Mixao V."/>
            <person name="Saus E."/>
            <person name="Hansen A.P."/>
            <person name="Lass-Florl C."/>
            <person name="Gabaldon T."/>
        </authorList>
    </citation>
    <scope>NUCLEOTIDE SEQUENCE</scope>
    <source>
        <strain evidence="10">CBS 4856</strain>
    </source>
</reference>
<dbReference type="InterPro" id="IPR017884">
    <property type="entry name" value="SANT_dom"/>
</dbReference>
<feature type="compositionally biased region" description="Polar residues" evidence="6">
    <location>
        <begin position="65"/>
        <end position="75"/>
    </location>
</feature>
<feature type="coiled-coil region" evidence="5">
    <location>
        <begin position="603"/>
        <end position="630"/>
    </location>
</feature>
<dbReference type="FunFam" id="1.10.10.10:FF:000020">
    <property type="entry name" value="SWI/SNF complex subunit SMARCC2 isoform c"/>
    <property type="match status" value="1"/>
</dbReference>
<feature type="region of interest" description="Disordered" evidence="6">
    <location>
        <begin position="374"/>
        <end position="429"/>
    </location>
</feature>
<dbReference type="InterPro" id="IPR009057">
    <property type="entry name" value="Homeodomain-like_sf"/>
</dbReference>
<sequence length="710" mass="80260">MDSQDHLEASRGAEDEQKAQEQPQMQLEQSDVQLGAVEDHPVDSTKEEAEVVKKDDASPDRMETENTGESVMSEQQAEKQADSEMADAEPSAEDKPNNDDNEQQQQEEQVEEQGPVKDEEPATANAASEVAEKEESQQPQEDEQEQQQEEQEEGPKAEEEKTEKETEPEDMKQEEEEQEQEQGESKEQETKPTRGEDGAGVDDQLMEDADVLDGDADADEDIGPMKRFKKRRVSETPRMPQTHAVILPSYASWFSMDRINAIEQKSLPEFFNKKNKSKTPQTYRRYRDFMINTYRLNPTEYLTVTACRRNLTGDVCAIMRIHGFLEKWGLINYQVEAEARPVAVGPPFTGHWKATLDTPRGLFPFQIYKGTSDPAAIQPPQLSSNNNNNSEEPSNATPQTNGVDKSQKEEPQQQNEGENKEEAQKTFDFSDWSKKETLDLLEAIEKTPGDWSAVASHVGNDRTQQECILRFLSLSAEDKFLENKADLGPLKYNASNIPFAQADNPVMSTVSFLASMVDARVAAAAAGRSVEQMKKIEEERQEQGNEEEGNENESSTATQQAAKVALGSIAARAHVLATDSEREMYSQYTNLVSQQLKKIDLKLTKFNQIERNLEIERRELEREREEVFLSRLALHRKVRTVDNMLEKAIEDVRQGNGERMRTILDEAGRFVRDGTKLGIDKGPNDNLPDGKEDIKPISVDIPQSYKYWSA</sequence>
<organism evidence="10 11">
    <name type="scientific">Trichomonascus ciferrii</name>
    <dbReference type="NCBI Taxonomy" id="44093"/>
    <lineage>
        <taxon>Eukaryota</taxon>
        <taxon>Fungi</taxon>
        <taxon>Dikarya</taxon>
        <taxon>Ascomycota</taxon>
        <taxon>Saccharomycotina</taxon>
        <taxon>Dipodascomycetes</taxon>
        <taxon>Dipodascales</taxon>
        <taxon>Trichomonascaceae</taxon>
        <taxon>Trichomonascus</taxon>
        <taxon>Trichomonascus ciferrii complex</taxon>
    </lineage>
</organism>
<feature type="region of interest" description="Disordered" evidence="6">
    <location>
        <begin position="1"/>
        <end position="202"/>
    </location>
</feature>
<evidence type="ECO:0000259" key="9">
    <source>
        <dbReference type="PROSITE" id="PS51293"/>
    </source>
</evidence>
<protein>
    <submittedName>
        <fullName evidence="10">Uncharacterized protein</fullName>
    </submittedName>
</protein>
<accession>A0A642UVX9</accession>
<feature type="region of interest" description="Disordered" evidence="6">
    <location>
        <begin position="537"/>
        <end position="560"/>
    </location>
</feature>
<dbReference type="InterPro" id="IPR032451">
    <property type="entry name" value="SMARCC_C"/>
</dbReference>
<name>A0A642UVX9_9ASCO</name>
<keyword evidence="3" id="KW-0804">Transcription</keyword>
<keyword evidence="2" id="KW-0238">DNA-binding</keyword>
<feature type="compositionally biased region" description="Basic and acidic residues" evidence="6">
    <location>
        <begin position="1"/>
        <end position="19"/>
    </location>
</feature>
<evidence type="ECO:0000259" key="7">
    <source>
        <dbReference type="PROSITE" id="PS50090"/>
    </source>
</evidence>